<comment type="caution">
    <text evidence="1">The sequence shown here is derived from an EMBL/GenBank/DDBJ whole genome shotgun (WGS) entry which is preliminary data.</text>
</comment>
<proteinExistence type="predicted"/>
<gene>
    <name evidence="1" type="ORF">A9Y57_01321</name>
</gene>
<dbReference type="AlphaFoldDB" id="A0A1S1ZND7"/>
<dbReference type="Gene3D" id="3.20.20.140">
    <property type="entry name" value="Metal-dependent hydrolases"/>
    <property type="match status" value="1"/>
</dbReference>
<protein>
    <submittedName>
        <fullName evidence="1">Uncharacterized protein</fullName>
    </submittedName>
</protein>
<dbReference type="Proteomes" id="UP000217465">
    <property type="component" value="Unassembled WGS sequence"/>
</dbReference>
<evidence type="ECO:0000313" key="2">
    <source>
        <dbReference type="Proteomes" id="UP000217465"/>
    </source>
</evidence>
<organism evidence="1 2">
    <name type="scientific">Streptococcus parauberis</name>
    <dbReference type="NCBI Taxonomy" id="1348"/>
    <lineage>
        <taxon>Bacteria</taxon>
        <taxon>Bacillati</taxon>
        <taxon>Bacillota</taxon>
        <taxon>Bacilli</taxon>
        <taxon>Lactobacillales</taxon>
        <taxon>Streptococcaceae</taxon>
        <taxon>Streptococcus</taxon>
    </lineage>
</organism>
<dbReference type="InterPro" id="IPR016195">
    <property type="entry name" value="Pol/histidinol_Pase-like"/>
</dbReference>
<evidence type="ECO:0000313" key="1">
    <source>
        <dbReference type="EMBL" id="PCH12602.1"/>
    </source>
</evidence>
<name>A0A1S1ZND7_9STRE</name>
<dbReference type="EMBL" id="NSGR01000008">
    <property type="protein sequence ID" value="PCH12602.1"/>
    <property type="molecule type" value="Genomic_DNA"/>
</dbReference>
<reference evidence="1 2" key="1">
    <citation type="submission" date="2016-06" db="EMBL/GenBank/DDBJ databases">
        <authorList>
            <person name="Haines A.N."/>
            <person name="Council K.R."/>
        </authorList>
    </citation>
    <scope>NUCLEOTIDE SEQUENCE [LARGE SCALE GENOMIC DNA]</scope>
    <source>
        <strain evidence="1 2">SP158-29</strain>
    </source>
</reference>
<dbReference type="OrthoDB" id="9775255at2"/>
<sequence>MRDNHLHTYFSYDSTAAFEDYLKVSDGEIITTEHFDMSNPETSRDDVPDYDNYSRTIDDLNQKYDNRLKKGIEIGYYQPREAEIINFL</sequence>
<dbReference type="SUPFAM" id="SSF89550">
    <property type="entry name" value="PHP domain-like"/>
    <property type="match status" value="1"/>
</dbReference>
<accession>A0A1S1ZND7</accession>